<feature type="domain" description="DOD-type homing endonuclease" evidence="3">
    <location>
        <begin position="442"/>
        <end position="565"/>
    </location>
</feature>
<evidence type="ECO:0000259" key="3">
    <source>
        <dbReference type="PROSITE" id="PS50819"/>
    </source>
</evidence>
<dbReference type="NCBIfam" id="TIGR01443">
    <property type="entry name" value="intein_Cterm"/>
    <property type="match status" value="1"/>
</dbReference>
<dbReference type="GO" id="GO:0006260">
    <property type="term" value="P:DNA replication"/>
    <property type="evidence" value="ECO:0007669"/>
    <property type="project" value="InterPro"/>
</dbReference>
<dbReference type="PRINTS" id="PR00379">
    <property type="entry name" value="INTEIN"/>
</dbReference>
<dbReference type="SUPFAM" id="SSF55608">
    <property type="entry name" value="Homing endonucleases"/>
    <property type="match status" value="1"/>
</dbReference>
<dbReference type="InterPro" id="IPR004042">
    <property type="entry name" value="Intein_endonuc_central"/>
</dbReference>
<dbReference type="Gene3D" id="3.10.28.10">
    <property type="entry name" value="Homing endonucleases"/>
    <property type="match status" value="1"/>
</dbReference>
<dbReference type="InterPro" id="IPR030934">
    <property type="entry name" value="Intein_C"/>
</dbReference>
<dbReference type="Gene3D" id="2.170.16.10">
    <property type="entry name" value="Hedgehog/Intein (Hint) domain"/>
    <property type="match status" value="1"/>
</dbReference>
<dbReference type="InterPro" id="IPR036844">
    <property type="entry name" value="Hint_dom_sf"/>
</dbReference>
<dbReference type="EMBL" id="PHEX01000002">
    <property type="protein sequence ID" value="PKQ28922.1"/>
    <property type="molecule type" value="Genomic_DNA"/>
</dbReference>
<proteinExistence type="predicted"/>
<dbReference type="SMART" id="SM00306">
    <property type="entry name" value="HintN"/>
    <property type="match status" value="1"/>
</dbReference>
<dbReference type="PANTHER" id="PTHR21075">
    <property type="entry name" value="ANAEROBIC RIBONUCLEOSIDE-TRIPHOSPHATE REDUCTASE"/>
    <property type="match status" value="1"/>
</dbReference>
<dbReference type="CDD" id="cd00081">
    <property type="entry name" value="Hint"/>
    <property type="match status" value="2"/>
</dbReference>
<dbReference type="Pfam" id="PF13597">
    <property type="entry name" value="NRDD"/>
    <property type="match status" value="2"/>
</dbReference>
<dbReference type="PROSITE" id="PS50817">
    <property type="entry name" value="INTEIN_N_TER"/>
    <property type="match status" value="1"/>
</dbReference>
<dbReference type="Pfam" id="PF14890">
    <property type="entry name" value="Intein_splicing"/>
    <property type="match status" value="1"/>
</dbReference>
<keyword evidence="1" id="KW-0068">Autocatalytic cleavage</keyword>
<dbReference type="PANTHER" id="PTHR21075:SF0">
    <property type="entry name" value="ANAEROBIC RIBONUCLEOSIDE-TRIPHOSPHATE REDUCTASE"/>
    <property type="match status" value="1"/>
</dbReference>
<dbReference type="GO" id="GO:0008998">
    <property type="term" value="F:ribonucleoside-triphosphate reductase (thioredoxin) activity"/>
    <property type="evidence" value="ECO:0007669"/>
    <property type="project" value="InterPro"/>
</dbReference>
<dbReference type="InterPro" id="IPR027434">
    <property type="entry name" value="Homing_endonucl"/>
</dbReference>
<dbReference type="InterPro" id="IPR003587">
    <property type="entry name" value="Hint_dom_N"/>
</dbReference>
<protein>
    <recommendedName>
        <fullName evidence="3">DOD-type homing endonuclease domain-containing protein</fullName>
    </recommendedName>
</protein>
<dbReference type="GO" id="GO:0016539">
    <property type="term" value="P:intein-mediated protein splicing"/>
    <property type="evidence" value="ECO:0007669"/>
    <property type="project" value="InterPro"/>
</dbReference>
<evidence type="ECO:0000256" key="1">
    <source>
        <dbReference type="ARBA" id="ARBA00022813"/>
    </source>
</evidence>
<dbReference type="NCBIfam" id="TIGR01445">
    <property type="entry name" value="intein_Nterm"/>
    <property type="match status" value="1"/>
</dbReference>
<gene>
    <name evidence="4" type="ORF">CVT63_00325</name>
</gene>
<dbReference type="PROSITE" id="PS50818">
    <property type="entry name" value="INTEIN_C_TER"/>
    <property type="match status" value="1"/>
</dbReference>
<comment type="caution">
    <text evidence="4">The sequence shown here is derived from an EMBL/GenBank/DDBJ whole genome shotgun (WGS) entry which is preliminary data.</text>
</comment>
<dbReference type="GO" id="GO:0004748">
    <property type="term" value="F:ribonucleoside-diphosphate reductase activity, thioredoxin disulfide as acceptor"/>
    <property type="evidence" value="ECO:0007669"/>
    <property type="project" value="TreeGrafter"/>
</dbReference>
<dbReference type="InterPro" id="IPR012833">
    <property type="entry name" value="NrdD"/>
</dbReference>
<evidence type="ECO:0000313" key="5">
    <source>
        <dbReference type="Proteomes" id="UP000233654"/>
    </source>
</evidence>
<dbReference type="PROSITE" id="PS50819">
    <property type="entry name" value="INTEIN_ENDONUCLEASE"/>
    <property type="match status" value="1"/>
</dbReference>
<organism evidence="4 5">
    <name type="scientific">Candidatus Anoxymicrobium japonicum</name>
    <dbReference type="NCBI Taxonomy" id="2013648"/>
    <lineage>
        <taxon>Bacteria</taxon>
        <taxon>Bacillati</taxon>
        <taxon>Actinomycetota</taxon>
        <taxon>Candidatus Geothermincolia</taxon>
        <taxon>Candidatus Geothermincolales</taxon>
        <taxon>Candidatus Anoxymicrobiaceae</taxon>
        <taxon>Candidatus Anoxymicrobium</taxon>
    </lineage>
</organism>
<sequence length="1292" mass="144593">MTPKIQVLDNNVGFTYEAACDATDIALRVSTVSQEEINLWDKQRIVASIMLEAKASPELAQEIADEVEKALVTSDQIRVTTSLIRELIDLQFMERGLSHMLERHTKLGLPMFDVENIITQANKENSNTTHNPESINLTIAEAVLKQYALEKVFSDDIARAHYEGAIHLHDLGFIVRPYCGGHSLEYVKKYGLRLPNITSTSRPAKHPDVLIGHMVKMASTLQSYYAGAIGWEAVNVFFAPLLVGLPYERLLQLAQMLIFEFNQLAGARGSLRGDERIFVYDSISDKLDLVEIGAFVDSRLAVEGEATSKVEGDRYYAVSFDHETGETVLSRIYAAIRHENNHQVVEVKTGQGQKVKVTDNHSLFMFDEEGQVIGALPKDEPEVVLVPRQIDIDHEQKSVDVLKLVGDFDTLETGGQVFIRGKSPRKFGVDQFLSVTPELARLLGYYVSEGSLGSQVSLHVFHDSLFEDVKKCVETVFGVPCRVKGGTCSFGGRTHVALFEALCGRQAENKMIPTIVLLGKREIVEEFLSAYLSGDGYISGNRIGCSTVSLTLKAHLWFAFTRLGAVPSIRTDQVAPVEIKRNKVAVARERHVVTIGSTQLEKVRFVHSEKEAARVSSIEKPGKQYDQKRYSYEHLRGLIKEVFGDRMSVKKLGKITPEKIRELHSEVERRLACVDIEQLERLCNEDMVALCKRYLTGNPDICYQTAYGLMRQLEKDAVPVHSCHMRPDRILDDSPYAGLQMDRVIDSLSVPRAIEARKGLNDSQFFFDARQIPSNPNMLKLGLGIAIKQHEKMSRLKEALERCLALLPAGVDSIEPIDNKEYVYDIGVEGTENFLTADGIFAHNSQVVFTDFNLYWNVPGHLADAPAIGPGGVPTGKTYKEYEPEAQAFLKALFEIYLKGDAMGKTFVFPKPLLHINNDFFRTEGWEEMLDIACDVAGKQGITYFVFDRGDEVTVSQCCRLKLKLSEEDIKEALTPEKMRFSALQNITINLPRIAYLAHGSDEMLFSEIEKTLELVAQAHLQKQKFVSSLMALGADGPVSLLCMENDGDPYLRIDRLTYLAGLIGLNEMVQHHLGHQLHESEEALRFGLKVVAHMSLICDRLSERFGINIVLEESPAESSGYRLAKLDMKYFPSQTKSVLKGDVETDQFYYTNSVHLATDAPIDYVERVQKQSLFHPLIKAGAIIHVWLGEHEPPAASIRKFVEKVFSDTNAAQVAFSPEFTVCETCAKTTRGLSSECPLCGSKDVYGITRIVGYYSKVSTWNKGKLGELKERNRTALTKGDKDVVESICER</sequence>
<dbReference type="Gene3D" id="3.20.70.20">
    <property type="match status" value="2"/>
</dbReference>
<name>A0A2N3G8I1_9ACTN</name>
<dbReference type="Proteomes" id="UP000233654">
    <property type="component" value="Unassembled WGS sequence"/>
</dbReference>
<dbReference type="InterPro" id="IPR006141">
    <property type="entry name" value="Intein_N"/>
</dbReference>
<keyword evidence="2" id="KW-0651">Protein splicing</keyword>
<reference evidence="4 5" key="1">
    <citation type="journal article" date="2017" name="ISME J.">
        <title>Potential for microbial H2 and metal transformations associated with novel bacteria and archaea in deep terrestrial subsurface sediments.</title>
        <authorList>
            <person name="Hernsdorf A.W."/>
            <person name="Amano Y."/>
            <person name="Miyakawa K."/>
            <person name="Ise K."/>
            <person name="Suzuki Y."/>
            <person name="Anantharaman K."/>
            <person name="Probst A."/>
            <person name="Burstein D."/>
            <person name="Thomas B.C."/>
            <person name="Banfield J.F."/>
        </authorList>
    </citation>
    <scope>NUCLEOTIDE SEQUENCE [LARGE SCALE GENOMIC DNA]</scope>
    <source>
        <strain evidence="4">HGW-Actinobacteria-3</strain>
    </source>
</reference>
<dbReference type="SUPFAM" id="SSF51294">
    <property type="entry name" value="Hedgehog/intein (Hint) domain"/>
    <property type="match status" value="1"/>
</dbReference>
<evidence type="ECO:0000256" key="2">
    <source>
        <dbReference type="ARBA" id="ARBA00023000"/>
    </source>
</evidence>
<dbReference type="InterPro" id="IPR006142">
    <property type="entry name" value="INTEIN"/>
</dbReference>
<accession>A0A2N3G8I1</accession>
<evidence type="ECO:0000313" key="4">
    <source>
        <dbReference type="EMBL" id="PKQ28922.1"/>
    </source>
</evidence>
<dbReference type="GO" id="GO:0009265">
    <property type="term" value="P:2'-deoxyribonucleotide biosynthetic process"/>
    <property type="evidence" value="ECO:0007669"/>
    <property type="project" value="TreeGrafter"/>
</dbReference>
<dbReference type="GO" id="GO:0004519">
    <property type="term" value="F:endonuclease activity"/>
    <property type="evidence" value="ECO:0007669"/>
    <property type="project" value="InterPro"/>
</dbReference>
<dbReference type="SUPFAM" id="SSF51998">
    <property type="entry name" value="PFL-like glycyl radical enzymes"/>
    <property type="match status" value="1"/>
</dbReference>
<dbReference type="GO" id="GO:0031250">
    <property type="term" value="C:anaerobic ribonucleoside-triphosphate reductase complex"/>
    <property type="evidence" value="ECO:0007669"/>
    <property type="project" value="TreeGrafter"/>
</dbReference>
<dbReference type="InterPro" id="IPR003586">
    <property type="entry name" value="Hint_dom_C"/>
</dbReference>
<dbReference type="SMART" id="SM00305">
    <property type="entry name" value="HintC"/>
    <property type="match status" value="1"/>
</dbReference>